<feature type="region of interest" description="Disordered" evidence="6">
    <location>
        <begin position="204"/>
        <end position="260"/>
    </location>
</feature>
<feature type="region of interest" description="Disordered" evidence="6">
    <location>
        <begin position="1"/>
        <end position="85"/>
    </location>
</feature>
<feature type="compositionally biased region" description="Basic and acidic residues" evidence="6">
    <location>
        <begin position="1"/>
        <end position="19"/>
    </location>
</feature>
<feature type="compositionally biased region" description="Polar residues" evidence="6">
    <location>
        <begin position="228"/>
        <end position="257"/>
    </location>
</feature>
<evidence type="ECO:0000313" key="9">
    <source>
        <dbReference type="Proteomes" id="UP000222788"/>
    </source>
</evidence>
<feature type="compositionally biased region" description="Polar residues" evidence="6">
    <location>
        <begin position="208"/>
        <end position="219"/>
    </location>
</feature>
<evidence type="ECO:0000256" key="1">
    <source>
        <dbReference type="ARBA" id="ARBA00004173"/>
    </source>
</evidence>
<accession>A0A2C5X7V4</accession>
<organism evidence="8 9">
    <name type="scientific">Ceratocystis fimbriata CBS 114723</name>
    <dbReference type="NCBI Taxonomy" id="1035309"/>
    <lineage>
        <taxon>Eukaryota</taxon>
        <taxon>Fungi</taxon>
        <taxon>Dikarya</taxon>
        <taxon>Ascomycota</taxon>
        <taxon>Pezizomycotina</taxon>
        <taxon>Sordariomycetes</taxon>
        <taxon>Hypocreomycetidae</taxon>
        <taxon>Microascales</taxon>
        <taxon>Ceratocystidaceae</taxon>
        <taxon>Ceratocystis</taxon>
    </lineage>
</organism>
<comment type="function">
    <text evidence="4">May be involved in protection from oxidative damage.</text>
</comment>
<dbReference type="PROSITE" id="PS51886">
    <property type="entry name" value="TLDC"/>
    <property type="match status" value="1"/>
</dbReference>
<evidence type="ECO:0000256" key="2">
    <source>
        <dbReference type="ARBA" id="ARBA00009540"/>
    </source>
</evidence>
<evidence type="ECO:0000313" key="8">
    <source>
        <dbReference type="EMBL" id="PHH53720.1"/>
    </source>
</evidence>
<dbReference type="GO" id="GO:0005634">
    <property type="term" value="C:nucleus"/>
    <property type="evidence" value="ECO:0007669"/>
    <property type="project" value="TreeGrafter"/>
</dbReference>
<dbReference type="STRING" id="1035309.A0A2C5X7V4"/>
<keyword evidence="9" id="KW-1185">Reference proteome</keyword>
<evidence type="ECO:0000256" key="4">
    <source>
        <dbReference type="ARBA" id="ARBA00037112"/>
    </source>
</evidence>
<dbReference type="PANTHER" id="PTHR23354:SF62">
    <property type="entry name" value="MUSTARD, ISOFORM V"/>
    <property type="match status" value="1"/>
</dbReference>
<dbReference type="AlphaFoldDB" id="A0A2C5X7V4"/>
<proteinExistence type="inferred from homology"/>
<dbReference type="OrthoDB" id="26679at2759"/>
<keyword evidence="3" id="KW-0496">Mitochondrion</keyword>
<protein>
    <recommendedName>
        <fullName evidence="5">Oxidation resistance protein 1</fullName>
    </recommendedName>
</protein>
<feature type="compositionally biased region" description="Low complexity" evidence="6">
    <location>
        <begin position="36"/>
        <end position="50"/>
    </location>
</feature>
<sequence>MWELLRRFSQDSSHPDPRPSRNFSSIPRSDVDDQDPTTSSSPSLYTSPPTTRAPNSRSANSGPKYPLGSHRHAQQRRIPSPFQPPPLDPVVLLGYKATTPTSARLLSTALAEEIRIMVPERLKLSEHWRIVYSLEQDGASLATLYQKARAYEGQRVGFVLVVRDSEGGTFGGYLSEYPRPSSSYFGNGECFLWRASILAPLPPPPSADTTNAVRSTTIPSPARRDFLSENSDSLVSDTSSNKGQGYHTAGSSLSPSRPHTPADPFESLRFIAFPYSGENDYCINCEAGFLSLGAGGGHYGLWIDNGLERGRSSLCDTFGNQPLSDEGDKFSILGLELWVVGA</sequence>
<feature type="domain" description="TLDc" evidence="7">
    <location>
        <begin position="104"/>
        <end position="341"/>
    </location>
</feature>
<dbReference type="SMART" id="SM00584">
    <property type="entry name" value="TLDc"/>
    <property type="match status" value="1"/>
</dbReference>
<name>A0A2C5X7V4_9PEZI</name>
<dbReference type="Pfam" id="PF07534">
    <property type="entry name" value="TLD"/>
    <property type="match status" value="2"/>
</dbReference>
<evidence type="ECO:0000259" key="7">
    <source>
        <dbReference type="PROSITE" id="PS51886"/>
    </source>
</evidence>
<reference evidence="8 9" key="1">
    <citation type="journal article" date="2013" name="Fungal Biol.">
        <title>Analysis of microsatellite markers in the genome of the plant pathogen Ceratocystis fimbriata.</title>
        <authorList>
            <person name="Simpson M.C."/>
            <person name="Wilken P.M."/>
            <person name="Coetzee M.P."/>
            <person name="Wingfield M.J."/>
            <person name="Wingfield B.D."/>
        </authorList>
    </citation>
    <scope>NUCLEOTIDE SEQUENCE [LARGE SCALE GENOMIC DNA]</scope>
    <source>
        <strain evidence="8 9">CBS 114723</strain>
    </source>
</reference>
<dbReference type="Proteomes" id="UP000222788">
    <property type="component" value="Unassembled WGS sequence"/>
</dbReference>
<reference evidence="8 9" key="2">
    <citation type="journal article" date="2013" name="IMA Fungus">
        <title>IMA Genome-F 1: Ceratocystis fimbriata: Draft nuclear genome sequence for the plant pathogen, Ceratocystis fimbriata.</title>
        <authorList>
            <person name="Wilken P.M."/>
            <person name="Steenkamp E.T."/>
            <person name="Wingfield M.J."/>
            <person name="de Beer Z.W."/>
            <person name="Wingfield B.D."/>
        </authorList>
    </citation>
    <scope>NUCLEOTIDE SEQUENCE [LARGE SCALE GENOMIC DNA]</scope>
    <source>
        <strain evidence="8 9">CBS 114723</strain>
    </source>
</reference>
<evidence type="ECO:0000256" key="3">
    <source>
        <dbReference type="ARBA" id="ARBA00023128"/>
    </source>
</evidence>
<feature type="compositionally biased region" description="Polar residues" evidence="6">
    <location>
        <begin position="52"/>
        <end position="61"/>
    </location>
</feature>
<dbReference type="GO" id="GO:0006979">
    <property type="term" value="P:response to oxidative stress"/>
    <property type="evidence" value="ECO:0007669"/>
    <property type="project" value="TreeGrafter"/>
</dbReference>
<evidence type="ECO:0000256" key="6">
    <source>
        <dbReference type="SAM" id="MobiDB-lite"/>
    </source>
</evidence>
<gene>
    <name evidence="8" type="primary">OXR1</name>
    <name evidence="8" type="ORF">CFIMG_004037RAa</name>
</gene>
<dbReference type="InterPro" id="IPR006571">
    <property type="entry name" value="TLDc_dom"/>
</dbReference>
<comment type="subcellular location">
    <subcellularLocation>
        <location evidence="1">Mitochondrion</location>
    </subcellularLocation>
</comment>
<evidence type="ECO:0000256" key="5">
    <source>
        <dbReference type="ARBA" id="ARBA00040604"/>
    </source>
</evidence>
<comment type="similarity">
    <text evidence="2">Belongs to the OXR1 family.</text>
</comment>
<dbReference type="GO" id="GO:0005739">
    <property type="term" value="C:mitochondrion"/>
    <property type="evidence" value="ECO:0007669"/>
    <property type="project" value="UniProtKB-SubCell"/>
</dbReference>
<comment type="caution">
    <text evidence="8">The sequence shown here is derived from an EMBL/GenBank/DDBJ whole genome shotgun (WGS) entry which is preliminary data.</text>
</comment>
<dbReference type="PANTHER" id="PTHR23354">
    <property type="entry name" value="NUCLEOLAR PROTEIN 7/ESTROGEN RECEPTOR COACTIVATOR-RELATED"/>
    <property type="match status" value="1"/>
</dbReference>
<dbReference type="EMBL" id="APWK03000038">
    <property type="protein sequence ID" value="PHH53720.1"/>
    <property type="molecule type" value="Genomic_DNA"/>
</dbReference>